<reference evidence="3" key="2">
    <citation type="submission" date="2020-09" db="EMBL/GenBank/DDBJ databases">
        <authorList>
            <person name="Sun Q."/>
            <person name="Zhou Y."/>
        </authorList>
    </citation>
    <scope>NUCLEOTIDE SEQUENCE</scope>
    <source>
        <strain evidence="3">CGMCC 1.12777</strain>
    </source>
</reference>
<accession>A0A8J3EMN6</accession>
<name>A0A8J3EMN6_9BACL</name>
<dbReference type="EMBL" id="BMFV01000020">
    <property type="protein sequence ID" value="GGH84164.1"/>
    <property type="molecule type" value="Genomic_DNA"/>
</dbReference>
<feature type="compositionally biased region" description="Basic and acidic residues" evidence="1">
    <location>
        <begin position="50"/>
        <end position="67"/>
    </location>
</feature>
<organism evidence="3 4">
    <name type="scientific">Pullulanibacillus pueri</name>
    <dbReference type="NCBI Taxonomy" id="1437324"/>
    <lineage>
        <taxon>Bacteria</taxon>
        <taxon>Bacillati</taxon>
        <taxon>Bacillota</taxon>
        <taxon>Bacilli</taxon>
        <taxon>Bacillales</taxon>
        <taxon>Sporolactobacillaceae</taxon>
        <taxon>Pullulanibacillus</taxon>
    </lineage>
</organism>
<evidence type="ECO:0000256" key="2">
    <source>
        <dbReference type="SAM" id="Phobius"/>
    </source>
</evidence>
<feature type="region of interest" description="Disordered" evidence="1">
    <location>
        <begin position="123"/>
        <end position="173"/>
    </location>
</feature>
<reference evidence="3" key="1">
    <citation type="journal article" date="2014" name="Int. J. Syst. Evol. Microbiol.">
        <title>Complete genome sequence of Corynebacterium casei LMG S-19264T (=DSM 44701T), isolated from a smear-ripened cheese.</title>
        <authorList>
            <consortium name="US DOE Joint Genome Institute (JGI-PGF)"/>
            <person name="Walter F."/>
            <person name="Albersmeier A."/>
            <person name="Kalinowski J."/>
            <person name="Ruckert C."/>
        </authorList>
    </citation>
    <scope>NUCLEOTIDE SEQUENCE</scope>
    <source>
        <strain evidence="3">CGMCC 1.12777</strain>
    </source>
</reference>
<feature type="compositionally biased region" description="Polar residues" evidence="1">
    <location>
        <begin position="135"/>
        <end position="144"/>
    </location>
</feature>
<feature type="compositionally biased region" description="Basic and acidic residues" evidence="1">
    <location>
        <begin position="21"/>
        <end position="41"/>
    </location>
</feature>
<evidence type="ECO:0000313" key="3">
    <source>
        <dbReference type="EMBL" id="GGH84164.1"/>
    </source>
</evidence>
<keyword evidence="2" id="KW-0472">Membrane</keyword>
<evidence type="ECO:0000256" key="1">
    <source>
        <dbReference type="SAM" id="MobiDB-lite"/>
    </source>
</evidence>
<evidence type="ECO:0008006" key="5">
    <source>
        <dbReference type="Google" id="ProtNLM"/>
    </source>
</evidence>
<feature type="compositionally biased region" description="Basic and acidic residues" evidence="1">
    <location>
        <begin position="74"/>
        <end position="87"/>
    </location>
</feature>
<keyword evidence="2" id="KW-0812">Transmembrane</keyword>
<feature type="compositionally biased region" description="Polar residues" evidence="1">
    <location>
        <begin position="1"/>
        <end position="20"/>
    </location>
</feature>
<evidence type="ECO:0000313" key="4">
    <source>
        <dbReference type="Proteomes" id="UP000656813"/>
    </source>
</evidence>
<dbReference type="Pfam" id="PF11772">
    <property type="entry name" value="EpuA"/>
    <property type="match status" value="1"/>
</dbReference>
<protein>
    <recommendedName>
        <fullName evidence="5">DNA-directed RNA polymerase subunit beta</fullName>
    </recommendedName>
</protein>
<feature type="transmembrane region" description="Helical" evidence="2">
    <location>
        <begin position="190"/>
        <end position="216"/>
    </location>
</feature>
<keyword evidence="4" id="KW-1185">Reference proteome</keyword>
<dbReference type="InterPro" id="IPR024596">
    <property type="entry name" value="RNApol_su_b/EpuA"/>
</dbReference>
<sequence>MMSNAKGSEDNNSNKNLAQHSSDERPKTGEEKPPMTHEEKPVQTSNLGSPKHDDPTSSKPEDHDHGRQVQPEADSDHEALTTEEKDAGYPAIHTADQNHEDEPSDEAVDQTREFNPNELAAAMGTGALPGDIGTGTLSQSQPVETRTAKREGLKQTENGENGEEEAATRQKRRKALRKEKKQLKVRAFPIWLRLVLLIVLAFVALAVGAMIGYGVIGKGNPMDVFHVDTWKHIKDLVTKGT</sequence>
<dbReference type="AlphaFoldDB" id="A0A8J3EMN6"/>
<comment type="caution">
    <text evidence="3">The sequence shown here is derived from an EMBL/GenBank/DDBJ whole genome shotgun (WGS) entry which is preliminary data.</text>
</comment>
<proteinExistence type="predicted"/>
<dbReference type="RefSeq" id="WP_229745589.1">
    <property type="nucleotide sequence ID" value="NZ_BMFV01000020.1"/>
</dbReference>
<keyword evidence="2" id="KW-1133">Transmembrane helix</keyword>
<dbReference type="Proteomes" id="UP000656813">
    <property type="component" value="Unassembled WGS sequence"/>
</dbReference>
<gene>
    <name evidence="3" type="ORF">GCM10007096_26610</name>
</gene>
<feature type="region of interest" description="Disordered" evidence="1">
    <location>
        <begin position="1"/>
        <end position="110"/>
    </location>
</feature>